<organism evidence="2 3">
    <name type="scientific">Nakamurella aerolata</name>
    <dbReference type="NCBI Taxonomy" id="1656892"/>
    <lineage>
        <taxon>Bacteria</taxon>
        <taxon>Bacillati</taxon>
        <taxon>Actinomycetota</taxon>
        <taxon>Actinomycetes</taxon>
        <taxon>Nakamurellales</taxon>
        <taxon>Nakamurellaceae</taxon>
        <taxon>Nakamurella</taxon>
    </lineage>
</organism>
<keyword evidence="3" id="KW-1185">Reference proteome</keyword>
<evidence type="ECO:0000313" key="2">
    <source>
        <dbReference type="EMBL" id="NNG34701.1"/>
    </source>
</evidence>
<feature type="domain" description="RNB" evidence="1">
    <location>
        <begin position="48"/>
        <end position="367"/>
    </location>
</feature>
<protein>
    <submittedName>
        <fullName evidence="2">RNB domain-containing ribonuclease</fullName>
    </submittedName>
</protein>
<reference evidence="2 3" key="1">
    <citation type="submission" date="2020-05" db="EMBL/GenBank/DDBJ databases">
        <title>Nakamurella sp. DB0629 isolated from air conditioner.</title>
        <authorList>
            <person name="Kim D.H."/>
            <person name="Kim D.-U."/>
        </authorList>
    </citation>
    <scope>NUCLEOTIDE SEQUENCE [LARGE SCALE GENOMIC DNA]</scope>
    <source>
        <strain evidence="2 3">DB0629</strain>
    </source>
</reference>
<dbReference type="SMART" id="SM00955">
    <property type="entry name" value="RNB"/>
    <property type="match status" value="1"/>
</dbReference>
<dbReference type="InterPro" id="IPR001900">
    <property type="entry name" value="RNase_II/R"/>
</dbReference>
<gene>
    <name evidence="2" type="ORF">HKD39_02975</name>
</gene>
<dbReference type="InterPro" id="IPR050180">
    <property type="entry name" value="RNR_Ribonuclease"/>
</dbReference>
<dbReference type="Proteomes" id="UP000562984">
    <property type="component" value="Unassembled WGS sequence"/>
</dbReference>
<dbReference type="RefSeq" id="WP_171198295.1">
    <property type="nucleotide sequence ID" value="NZ_JABEND010000001.1"/>
</dbReference>
<dbReference type="GO" id="GO:0004540">
    <property type="term" value="F:RNA nuclease activity"/>
    <property type="evidence" value="ECO:0007669"/>
    <property type="project" value="InterPro"/>
</dbReference>
<accession>A0A849A6Q3</accession>
<evidence type="ECO:0000313" key="3">
    <source>
        <dbReference type="Proteomes" id="UP000562984"/>
    </source>
</evidence>
<dbReference type="InterPro" id="IPR012340">
    <property type="entry name" value="NA-bd_OB-fold"/>
</dbReference>
<dbReference type="GO" id="GO:0005829">
    <property type="term" value="C:cytosol"/>
    <property type="evidence" value="ECO:0007669"/>
    <property type="project" value="TreeGrafter"/>
</dbReference>
<dbReference type="PANTHER" id="PTHR23355">
    <property type="entry name" value="RIBONUCLEASE"/>
    <property type="match status" value="1"/>
</dbReference>
<dbReference type="GO" id="GO:0003723">
    <property type="term" value="F:RNA binding"/>
    <property type="evidence" value="ECO:0007669"/>
    <property type="project" value="InterPro"/>
</dbReference>
<dbReference type="AlphaFoldDB" id="A0A849A6Q3"/>
<sequence>MPNLKINTDAAKIDFGDIRRELQIPQDYPADAVQQAVQLAQQPLPADLPDQTDIPFVTIDPPGSKDLDQALHISATDSGGYLVRYAIADVARFVTPDSPIDLESRRRGQTYYSPDLATPLHPVELSEGAASLLADQVRPAVLWSIELDATGDVVSVDLRRALVKSVAQLDYASVQQTVESKTMHPSIALLEQVGPLRLALARQRHAITLDLPDAEVERTQDGEWTLQLRAVLPAEQWNAEISLLTGMCAAKIMLDNGFGLLRTLPSPTAKDVKRLRRETAALGIPWPDGAPAGDVIAGLDGAKPADAAFLQDALMLLRGAGYTAFDGQPPADSGHAGVGAPYAHVTAPLRRLCDRYGTEICLAHIAKQPVPDWVRQQLAEVVETMERTDRTAHDLERRCESAVSAFLLASRVGQRLSGVVVQIDDNDDPSKARATIALDDPPVSVKGPAAGLTEGSRIDVRVQANDNGGYTATPVTTS</sequence>
<dbReference type="Pfam" id="PF00773">
    <property type="entry name" value="RNB"/>
    <property type="match status" value="1"/>
</dbReference>
<dbReference type="PANTHER" id="PTHR23355:SF37">
    <property type="entry name" value="EXORIBONUCLEASE 2"/>
    <property type="match status" value="1"/>
</dbReference>
<evidence type="ECO:0000259" key="1">
    <source>
        <dbReference type="SMART" id="SM00955"/>
    </source>
</evidence>
<dbReference type="SUPFAM" id="SSF50249">
    <property type="entry name" value="Nucleic acid-binding proteins"/>
    <property type="match status" value="1"/>
</dbReference>
<name>A0A849A6Q3_9ACTN</name>
<dbReference type="GO" id="GO:0006402">
    <property type="term" value="P:mRNA catabolic process"/>
    <property type="evidence" value="ECO:0007669"/>
    <property type="project" value="TreeGrafter"/>
</dbReference>
<proteinExistence type="predicted"/>
<comment type="caution">
    <text evidence="2">The sequence shown here is derived from an EMBL/GenBank/DDBJ whole genome shotgun (WGS) entry which is preliminary data.</text>
</comment>
<dbReference type="EMBL" id="JABEND010000001">
    <property type="protein sequence ID" value="NNG34701.1"/>
    <property type="molecule type" value="Genomic_DNA"/>
</dbReference>